<accession>A0A6G7YTN6</accession>
<gene>
    <name evidence="3" type="ORF">G7077_12810</name>
</gene>
<evidence type="ECO:0000259" key="2">
    <source>
        <dbReference type="Pfam" id="PF00487"/>
    </source>
</evidence>
<keyword evidence="4" id="KW-1185">Reference proteome</keyword>
<feature type="transmembrane region" description="Helical" evidence="1">
    <location>
        <begin position="118"/>
        <end position="137"/>
    </location>
</feature>
<dbReference type="InterPro" id="IPR005804">
    <property type="entry name" value="FA_desaturase_dom"/>
</dbReference>
<organism evidence="3 4">
    <name type="scientific">Sphingomonas piscis</name>
    <dbReference type="NCBI Taxonomy" id="2714943"/>
    <lineage>
        <taxon>Bacteria</taxon>
        <taxon>Pseudomonadati</taxon>
        <taxon>Pseudomonadota</taxon>
        <taxon>Alphaproteobacteria</taxon>
        <taxon>Sphingomonadales</taxon>
        <taxon>Sphingomonadaceae</taxon>
        <taxon>Sphingomonas</taxon>
    </lineage>
</organism>
<feature type="domain" description="Fatty acid desaturase" evidence="2">
    <location>
        <begin position="124"/>
        <end position="221"/>
    </location>
</feature>
<evidence type="ECO:0000313" key="4">
    <source>
        <dbReference type="Proteomes" id="UP000503222"/>
    </source>
</evidence>
<feature type="transmembrane region" description="Helical" evidence="1">
    <location>
        <begin position="25"/>
        <end position="48"/>
    </location>
</feature>
<sequence length="225" mass="26068">MIIGGWLALHIWSVFFLPLTRGTYVAAPLIVALICWLNVGMFIVAHDAMHGSLAPGRPALNRWVGRMALLLYAGFWYDRLIAEHMSHHREPGTAGDPDFSVDHSTSFWPWFVTFFRHYFGWQQMAFLTALTIAYLLLGASYANILLFWALPAILSALQLFYFGTYRPHRQEAHPFADRHNARTNDFGWLASLLSCFHFGYHHEHHLAPHVPWWRLPAERRRSLSR</sequence>
<name>A0A6G7YTN6_9SPHN</name>
<dbReference type="GO" id="GO:0006629">
    <property type="term" value="P:lipid metabolic process"/>
    <property type="evidence" value="ECO:0007669"/>
    <property type="project" value="InterPro"/>
</dbReference>
<dbReference type="EMBL" id="CP049869">
    <property type="protein sequence ID" value="QIK80103.1"/>
    <property type="molecule type" value="Genomic_DNA"/>
</dbReference>
<protein>
    <submittedName>
        <fullName evidence="3">Beta-carotene ketolase</fullName>
    </submittedName>
</protein>
<feature type="transmembrane region" description="Helical" evidence="1">
    <location>
        <begin position="60"/>
        <end position="77"/>
    </location>
</feature>
<keyword evidence="1" id="KW-0812">Transmembrane</keyword>
<dbReference type="AlphaFoldDB" id="A0A6G7YTN6"/>
<feature type="transmembrane region" description="Helical" evidence="1">
    <location>
        <begin position="144"/>
        <end position="163"/>
    </location>
</feature>
<feature type="domain" description="Fatty acid desaturase" evidence="2">
    <location>
        <begin position="25"/>
        <end position="122"/>
    </location>
</feature>
<dbReference type="KEGG" id="spii:G7077_12810"/>
<keyword evidence="1" id="KW-0472">Membrane</keyword>
<dbReference type="Pfam" id="PF00487">
    <property type="entry name" value="FA_desaturase"/>
    <property type="match status" value="2"/>
</dbReference>
<evidence type="ECO:0000313" key="3">
    <source>
        <dbReference type="EMBL" id="QIK80103.1"/>
    </source>
</evidence>
<proteinExistence type="predicted"/>
<keyword evidence="1" id="KW-1133">Transmembrane helix</keyword>
<dbReference type="Proteomes" id="UP000503222">
    <property type="component" value="Chromosome"/>
</dbReference>
<evidence type="ECO:0000256" key="1">
    <source>
        <dbReference type="SAM" id="Phobius"/>
    </source>
</evidence>
<reference evidence="3 4" key="1">
    <citation type="submission" date="2020-03" db="EMBL/GenBank/DDBJ databases">
        <title>Sphingomonas sp. nov., isolated from fish.</title>
        <authorList>
            <person name="Hyun D.-W."/>
            <person name="Bae J.-W."/>
        </authorList>
    </citation>
    <scope>NUCLEOTIDE SEQUENCE [LARGE SCALE GENOMIC DNA]</scope>
    <source>
        <strain evidence="3 4">HDW15B</strain>
    </source>
</reference>